<comment type="caution">
    <text evidence="2">The sequence shown here is derived from an EMBL/GenBank/DDBJ whole genome shotgun (WGS) entry which is preliminary data.</text>
</comment>
<evidence type="ECO:0000313" key="2">
    <source>
        <dbReference type="EMBL" id="MBB4447141.1"/>
    </source>
</evidence>
<protein>
    <submittedName>
        <fullName evidence="2">Uncharacterized protein</fullName>
    </submittedName>
</protein>
<dbReference type="EMBL" id="JACIHM010000003">
    <property type="protein sequence ID" value="MBB4447141.1"/>
    <property type="molecule type" value="Genomic_DNA"/>
</dbReference>
<dbReference type="EMBL" id="JACIGY010000003">
    <property type="protein sequence ID" value="MBB4412509.1"/>
    <property type="molecule type" value="Genomic_DNA"/>
</dbReference>
<name>A0A7W6Y2I8_9HYPH</name>
<proteinExistence type="predicted"/>
<dbReference type="AlphaFoldDB" id="A0A7W6Y2I8"/>
<dbReference type="Proteomes" id="UP000576087">
    <property type="component" value="Unassembled WGS sequence"/>
</dbReference>
<keyword evidence="3" id="KW-1185">Reference proteome</keyword>
<dbReference type="Proteomes" id="UP000524535">
    <property type="component" value="Unassembled WGS sequence"/>
</dbReference>
<sequence length="82" mass="9124">MSLPNYRAPNGKRIVGTAETVLATAWISYIDPETADPEYDGGTKVYWDTQETLTRDGKVLLVCSDGQEWTFDQLISVEPLDA</sequence>
<evidence type="ECO:0000313" key="4">
    <source>
        <dbReference type="Proteomes" id="UP000576087"/>
    </source>
</evidence>
<gene>
    <name evidence="1" type="ORF">GGE31_003022</name>
    <name evidence="2" type="ORF">GGE35_002963</name>
</gene>
<accession>A0A7W6Y2I8</accession>
<reference evidence="3 4" key="1">
    <citation type="submission" date="2020-08" db="EMBL/GenBank/DDBJ databases">
        <title>Genomic Encyclopedia of Type Strains, Phase IV (KMG-V): Genome sequencing to study the core and pangenomes of soil and plant-associated prokaryotes.</title>
        <authorList>
            <person name="Whitman W."/>
        </authorList>
    </citation>
    <scope>NUCLEOTIDE SEQUENCE [LARGE SCALE GENOMIC DNA]</scope>
    <source>
        <strain evidence="1 3">SEMIA 444</strain>
        <strain evidence="2 4">SEMIA 452</strain>
    </source>
</reference>
<evidence type="ECO:0000313" key="3">
    <source>
        <dbReference type="Proteomes" id="UP000524535"/>
    </source>
</evidence>
<evidence type="ECO:0000313" key="1">
    <source>
        <dbReference type="EMBL" id="MBB4412509.1"/>
    </source>
</evidence>
<organism evidence="2 4">
    <name type="scientific">Aliirhizobium cellulosilyticum</name>
    <dbReference type="NCBI Taxonomy" id="393664"/>
    <lineage>
        <taxon>Bacteria</taxon>
        <taxon>Pseudomonadati</taxon>
        <taxon>Pseudomonadota</taxon>
        <taxon>Alphaproteobacteria</taxon>
        <taxon>Hyphomicrobiales</taxon>
        <taxon>Rhizobiaceae</taxon>
        <taxon>Aliirhizobium</taxon>
    </lineage>
</organism>